<evidence type="ECO:0000256" key="1">
    <source>
        <dbReference type="SAM" id="MobiDB-lite"/>
    </source>
</evidence>
<accession>A0A0D2N8F4</accession>
<sequence length="111" mass="11889">MDIPHIPPSSYDTPAPMSSARGTLRVHTESPTHRAEVTAVPWIGDRFCDREARCLMGLGGGSAMFVQRCSGSSVALVNDGERMSGWCSEMPVLNEGVERTSHSANNSARGV</sequence>
<proteinExistence type="predicted"/>
<evidence type="ECO:0000313" key="2">
    <source>
        <dbReference type="EMBL" id="KJA15374.1"/>
    </source>
</evidence>
<feature type="region of interest" description="Disordered" evidence="1">
    <location>
        <begin position="1"/>
        <end position="34"/>
    </location>
</feature>
<dbReference type="Proteomes" id="UP000054270">
    <property type="component" value="Unassembled WGS sequence"/>
</dbReference>
<dbReference type="AlphaFoldDB" id="A0A0D2N8F4"/>
<reference evidence="3" key="1">
    <citation type="submission" date="2014-04" db="EMBL/GenBank/DDBJ databases">
        <title>Evolutionary Origins and Diversification of the Mycorrhizal Mutualists.</title>
        <authorList>
            <consortium name="DOE Joint Genome Institute"/>
            <consortium name="Mycorrhizal Genomics Consortium"/>
            <person name="Kohler A."/>
            <person name="Kuo A."/>
            <person name="Nagy L.G."/>
            <person name="Floudas D."/>
            <person name="Copeland A."/>
            <person name="Barry K.W."/>
            <person name="Cichocki N."/>
            <person name="Veneault-Fourrey C."/>
            <person name="LaButti K."/>
            <person name="Lindquist E.A."/>
            <person name="Lipzen A."/>
            <person name="Lundell T."/>
            <person name="Morin E."/>
            <person name="Murat C."/>
            <person name="Riley R."/>
            <person name="Ohm R."/>
            <person name="Sun H."/>
            <person name="Tunlid A."/>
            <person name="Henrissat B."/>
            <person name="Grigoriev I.V."/>
            <person name="Hibbett D.S."/>
            <person name="Martin F."/>
        </authorList>
    </citation>
    <scope>NUCLEOTIDE SEQUENCE [LARGE SCALE GENOMIC DNA]</scope>
    <source>
        <strain evidence="3">FD-334 SS-4</strain>
    </source>
</reference>
<evidence type="ECO:0000313" key="3">
    <source>
        <dbReference type="Proteomes" id="UP000054270"/>
    </source>
</evidence>
<gene>
    <name evidence="2" type="ORF">HYPSUDRAFT_207924</name>
</gene>
<name>A0A0D2N8F4_HYPSF</name>
<organism evidence="2 3">
    <name type="scientific">Hypholoma sublateritium (strain FD-334 SS-4)</name>
    <dbReference type="NCBI Taxonomy" id="945553"/>
    <lineage>
        <taxon>Eukaryota</taxon>
        <taxon>Fungi</taxon>
        <taxon>Dikarya</taxon>
        <taxon>Basidiomycota</taxon>
        <taxon>Agaricomycotina</taxon>
        <taxon>Agaricomycetes</taxon>
        <taxon>Agaricomycetidae</taxon>
        <taxon>Agaricales</taxon>
        <taxon>Agaricineae</taxon>
        <taxon>Strophariaceae</taxon>
        <taxon>Hypholoma</taxon>
    </lineage>
</organism>
<keyword evidence="3" id="KW-1185">Reference proteome</keyword>
<protein>
    <submittedName>
        <fullName evidence="2">Uncharacterized protein</fullName>
    </submittedName>
</protein>
<dbReference type="EMBL" id="KN817646">
    <property type="protein sequence ID" value="KJA15374.1"/>
    <property type="molecule type" value="Genomic_DNA"/>
</dbReference>